<dbReference type="Pfam" id="PF09886">
    <property type="entry name" value="DUF2113"/>
    <property type="match status" value="1"/>
</dbReference>
<reference evidence="1" key="1">
    <citation type="submission" date="2020-10" db="EMBL/GenBank/DDBJ databases">
        <authorList>
            <person name="Hahn C.J."/>
            <person name="Laso-Perez R."/>
            <person name="Vulcano F."/>
            <person name="Vaziourakis K.-M."/>
            <person name="Stokke R."/>
            <person name="Steen I.H."/>
            <person name="Teske A."/>
            <person name="Boetius A."/>
            <person name="Liebeke M."/>
            <person name="Amann R."/>
            <person name="Knittel K."/>
        </authorList>
    </citation>
    <scope>NUCLEOTIDE SEQUENCE</scope>
    <source>
        <strain evidence="1">Gfbio:e3339647-f889-4370-9287-4fb5cb688e4c:AG392O15_GoMArc1</strain>
    </source>
</reference>
<evidence type="ECO:0000313" key="1">
    <source>
        <dbReference type="EMBL" id="CAD6493349.1"/>
    </source>
</evidence>
<name>A0A811TD22_9EURY</name>
<dbReference type="AlphaFoldDB" id="A0A811TD22"/>
<evidence type="ECO:0000313" key="2">
    <source>
        <dbReference type="Proteomes" id="UP000610373"/>
    </source>
</evidence>
<gene>
    <name evidence="1" type="ORF">CHKLHMKO_00461</name>
</gene>
<dbReference type="InterPro" id="IPR016762">
    <property type="entry name" value="Methan_mark_17"/>
</dbReference>
<accession>A0A811TD22</accession>
<sequence>MVHREPKCADHKIYIPVYYLIYLHMEKLFIESEDKHAVEAYRQIVDYVLHDMSVKSLDTIHIYADPLALFFSCRVDFERSGTPLKIRDLSTERVGEEDVDLVIGEERYLADMLRKLWDVYGQDRVEQSERQHIIVKGVSNDADVEKLLDVVVVDPLEKFYEQLITLAVDIIPVGFRVRRVEYAGDSVLVIASEKTIEQEWIDYSKEKLQWNS</sequence>
<protein>
    <recommendedName>
        <fullName evidence="3">Methanogenesis marker 17 protein</fullName>
    </recommendedName>
</protein>
<evidence type="ECO:0008006" key="3">
    <source>
        <dbReference type="Google" id="ProtNLM"/>
    </source>
</evidence>
<dbReference type="EMBL" id="CAJHIO010000030">
    <property type="protein sequence ID" value="CAD6493349.1"/>
    <property type="molecule type" value="Genomic_DNA"/>
</dbReference>
<organism evidence="1 2">
    <name type="scientific">Candidatus Argoarchaeum ethanivorans</name>
    <dbReference type="NCBI Taxonomy" id="2608793"/>
    <lineage>
        <taxon>Archaea</taxon>
        <taxon>Methanobacteriati</taxon>
        <taxon>Methanobacteriota</taxon>
        <taxon>Stenosarchaea group</taxon>
        <taxon>Methanomicrobia</taxon>
        <taxon>Methanosarcinales</taxon>
        <taxon>Methanosarcinales incertae sedis</taxon>
        <taxon>GOM Arc I cluster</taxon>
        <taxon>Candidatus Argoarchaeum</taxon>
    </lineage>
</organism>
<comment type="caution">
    <text evidence="1">The sequence shown here is derived from an EMBL/GenBank/DDBJ whole genome shotgun (WGS) entry which is preliminary data.</text>
</comment>
<dbReference type="NCBIfam" id="TIGR03291">
    <property type="entry name" value="methan_mark_17"/>
    <property type="match status" value="1"/>
</dbReference>
<proteinExistence type="predicted"/>
<dbReference type="Proteomes" id="UP000610373">
    <property type="component" value="Unassembled WGS sequence"/>
</dbReference>